<evidence type="ECO:0000256" key="2">
    <source>
        <dbReference type="ARBA" id="ARBA00022603"/>
    </source>
</evidence>
<dbReference type="EMBL" id="MGFH01000051">
    <property type="protein sequence ID" value="OGM06832.1"/>
    <property type="molecule type" value="Genomic_DNA"/>
</dbReference>
<dbReference type="InterPro" id="IPR035996">
    <property type="entry name" value="4pyrrol_Methylase_sf"/>
</dbReference>
<name>A0A1F7WVG4_9BACT</name>
<evidence type="ECO:0000313" key="9">
    <source>
        <dbReference type="EMBL" id="OGM06832.1"/>
    </source>
</evidence>
<dbReference type="Gene3D" id="3.40.50.10090">
    <property type="match status" value="2"/>
</dbReference>
<evidence type="ECO:0000256" key="1">
    <source>
        <dbReference type="ARBA" id="ARBA00012162"/>
    </source>
</evidence>
<dbReference type="GO" id="GO:0004852">
    <property type="term" value="F:uroporphyrinogen-III synthase activity"/>
    <property type="evidence" value="ECO:0007669"/>
    <property type="project" value="InterPro"/>
</dbReference>
<comment type="similarity">
    <text evidence="6">Belongs to the precorrin methyltransferase family.</text>
</comment>
<dbReference type="InterPro" id="IPR003754">
    <property type="entry name" value="4pyrrol_synth_uPrphyn_synth"/>
</dbReference>
<dbReference type="PANTHER" id="PTHR45790:SF3">
    <property type="entry name" value="S-ADENOSYL-L-METHIONINE-DEPENDENT UROPORPHYRINOGEN III METHYLTRANSFERASE, CHLOROPLASTIC"/>
    <property type="match status" value="1"/>
</dbReference>
<keyword evidence="5" id="KW-0627">Porphyrin biosynthesis</keyword>
<keyword evidence="4" id="KW-0949">S-adenosyl-L-methionine</keyword>
<dbReference type="NCBIfam" id="TIGR01469">
    <property type="entry name" value="cobA_cysG_Cterm"/>
    <property type="match status" value="1"/>
</dbReference>
<dbReference type="InterPro" id="IPR036108">
    <property type="entry name" value="4pyrrol_syn_uPrphyn_synt_sf"/>
</dbReference>
<dbReference type="PANTHER" id="PTHR45790">
    <property type="entry name" value="SIROHEME SYNTHASE-RELATED"/>
    <property type="match status" value="1"/>
</dbReference>
<dbReference type="Proteomes" id="UP000178735">
    <property type="component" value="Unassembled WGS sequence"/>
</dbReference>
<keyword evidence="2 6" id="KW-0489">Methyltransferase</keyword>
<dbReference type="GO" id="GO:0019354">
    <property type="term" value="P:siroheme biosynthetic process"/>
    <property type="evidence" value="ECO:0007669"/>
    <property type="project" value="InterPro"/>
</dbReference>
<evidence type="ECO:0000256" key="5">
    <source>
        <dbReference type="ARBA" id="ARBA00023244"/>
    </source>
</evidence>
<sequence length="517" mass="55308">MPEKIGLVYIVGAGPGDYGLITLKGLECIKAADVLIYDRLVNEKYLGLAKDGCELIYAGKQSSDHAIPQDRLNELIADKAAEGRIVTRLKGGDPYIFGRGGEEALLLRERGIPFEVVPGVSAFSAVPAYAGIPVTHRGYASTAAVITGHEDPAKETSDINWRALAGIGTLVFFMGVKNLAKISENLVAAGMPETTPAALIERGTTPLQKSLISDLKNIAAAAAEKNIKPPSILVVGKTAELGGRLNWFENRPLSGRKIIVTRAREQASELSAQLERLGAMVYETPMIRLVPPDDGYESLKTAMAEISRYQMIVFTSVNGVSRFFERAAEFGHDIRILSGLSIAAIGEKTADALRARYLNVDIVPGEYKAENLAEKIIETHKSKKLDILVARAQNARDTLVEALREAGHRVSVAHVYKTVHDAAGPFDIKEMLASGEIDVLTFASSSTVDNFMIAAGAGAVTDAVRNNGLKIAAIGPITASTCAKYGVEAAIKPAQYTIDALAGEIAAYYAARTAETR</sequence>
<gene>
    <name evidence="9" type="ORF">A2008_02545</name>
</gene>
<dbReference type="GO" id="GO:0004851">
    <property type="term" value="F:uroporphyrin-III C-methyltransferase activity"/>
    <property type="evidence" value="ECO:0007669"/>
    <property type="project" value="UniProtKB-EC"/>
</dbReference>
<dbReference type="FunFam" id="3.40.1010.10:FF:000001">
    <property type="entry name" value="Siroheme synthase"/>
    <property type="match status" value="1"/>
</dbReference>
<evidence type="ECO:0000259" key="7">
    <source>
        <dbReference type="Pfam" id="PF00590"/>
    </source>
</evidence>
<dbReference type="PROSITE" id="PS00840">
    <property type="entry name" value="SUMT_2"/>
    <property type="match status" value="1"/>
</dbReference>
<dbReference type="EC" id="2.1.1.107" evidence="1"/>
<dbReference type="FunFam" id="3.30.950.10:FF:000001">
    <property type="entry name" value="Siroheme synthase"/>
    <property type="match status" value="1"/>
</dbReference>
<evidence type="ECO:0000256" key="3">
    <source>
        <dbReference type="ARBA" id="ARBA00022679"/>
    </source>
</evidence>
<dbReference type="InterPro" id="IPR014777">
    <property type="entry name" value="4pyrrole_Mease_sub1"/>
</dbReference>
<feature type="domain" description="Tetrapyrrole methylase" evidence="7">
    <location>
        <begin position="8"/>
        <end position="218"/>
    </location>
</feature>
<dbReference type="Gene3D" id="3.30.950.10">
    <property type="entry name" value="Methyltransferase, Cobalt-precorrin-4 Transmethylase, Domain 2"/>
    <property type="match status" value="1"/>
</dbReference>
<dbReference type="Gene3D" id="3.40.1010.10">
    <property type="entry name" value="Cobalt-precorrin-4 Transmethylase, Domain 1"/>
    <property type="match status" value="1"/>
</dbReference>
<dbReference type="InterPro" id="IPR003043">
    <property type="entry name" value="Uropor_MeTrfase_CS"/>
</dbReference>
<dbReference type="Pfam" id="PF00590">
    <property type="entry name" value="TP_methylase"/>
    <property type="match status" value="1"/>
</dbReference>
<dbReference type="CDD" id="cd11642">
    <property type="entry name" value="SUMT"/>
    <property type="match status" value="1"/>
</dbReference>
<dbReference type="CDD" id="cd06578">
    <property type="entry name" value="HemD"/>
    <property type="match status" value="1"/>
</dbReference>
<evidence type="ECO:0000256" key="4">
    <source>
        <dbReference type="ARBA" id="ARBA00022691"/>
    </source>
</evidence>
<accession>A0A1F7WVG4</accession>
<dbReference type="AlphaFoldDB" id="A0A1F7WVG4"/>
<reference evidence="9 10" key="1">
    <citation type="journal article" date="2016" name="Nat. Commun.">
        <title>Thousands of microbial genomes shed light on interconnected biogeochemical processes in an aquifer system.</title>
        <authorList>
            <person name="Anantharaman K."/>
            <person name="Brown C.T."/>
            <person name="Hug L.A."/>
            <person name="Sharon I."/>
            <person name="Castelle C.J."/>
            <person name="Probst A.J."/>
            <person name="Thomas B.C."/>
            <person name="Singh A."/>
            <person name="Wilkins M.J."/>
            <person name="Karaoz U."/>
            <person name="Brodie E.L."/>
            <person name="Williams K.H."/>
            <person name="Hubbard S.S."/>
            <person name="Banfield J.F."/>
        </authorList>
    </citation>
    <scope>NUCLEOTIDE SEQUENCE [LARGE SCALE GENOMIC DNA]</scope>
</reference>
<proteinExistence type="inferred from homology"/>
<organism evidence="9 10">
    <name type="scientific">Candidatus Wallbacteria bacterium GWC2_49_35</name>
    <dbReference type="NCBI Taxonomy" id="1817813"/>
    <lineage>
        <taxon>Bacteria</taxon>
        <taxon>Candidatus Walliibacteriota</taxon>
    </lineage>
</organism>
<dbReference type="SUPFAM" id="SSF53790">
    <property type="entry name" value="Tetrapyrrole methylase"/>
    <property type="match status" value="1"/>
</dbReference>
<dbReference type="InterPro" id="IPR014776">
    <property type="entry name" value="4pyrrole_Mease_sub2"/>
</dbReference>
<dbReference type="InterPro" id="IPR000878">
    <property type="entry name" value="4pyrrol_Mease"/>
</dbReference>
<dbReference type="SUPFAM" id="SSF69618">
    <property type="entry name" value="HemD-like"/>
    <property type="match status" value="1"/>
</dbReference>
<protein>
    <recommendedName>
        <fullName evidence="1">uroporphyrinogen-III C-methyltransferase</fullName>
        <ecNumber evidence="1">2.1.1.107</ecNumber>
    </recommendedName>
</protein>
<evidence type="ECO:0000313" key="10">
    <source>
        <dbReference type="Proteomes" id="UP000178735"/>
    </source>
</evidence>
<feature type="domain" description="Tetrapyrrole biosynthesis uroporphyrinogen III synthase" evidence="8">
    <location>
        <begin position="268"/>
        <end position="502"/>
    </location>
</feature>
<evidence type="ECO:0000256" key="6">
    <source>
        <dbReference type="RuleBase" id="RU003960"/>
    </source>
</evidence>
<dbReference type="STRING" id="1817813.A2008_02545"/>
<dbReference type="GO" id="GO:0032259">
    <property type="term" value="P:methylation"/>
    <property type="evidence" value="ECO:0007669"/>
    <property type="project" value="UniProtKB-KW"/>
</dbReference>
<dbReference type="PROSITE" id="PS00839">
    <property type="entry name" value="SUMT_1"/>
    <property type="match status" value="1"/>
</dbReference>
<dbReference type="NCBIfam" id="NF004790">
    <property type="entry name" value="PRK06136.1"/>
    <property type="match status" value="1"/>
</dbReference>
<keyword evidence="3 6" id="KW-0808">Transferase</keyword>
<dbReference type="InterPro" id="IPR050161">
    <property type="entry name" value="Siro_Cobalamin_biosynth"/>
</dbReference>
<dbReference type="InterPro" id="IPR006366">
    <property type="entry name" value="CobA/CysG_C"/>
</dbReference>
<comment type="caution">
    <text evidence="9">The sequence shown here is derived from an EMBL/GenBank/DDBJ whole genome shotgun (WGS) entry which is preliminary data.</text>
</comment>
<dbReference type="Pfam" id="PF02602">
    <property type="entry name" value="HEM4"/>
    <property type="match status" value="1"/>
</dbReference>
<evidence type="ECO:0000259" key="8">
    <source>
        <dbReference type="Pfam" id="PF02602"/>
    </source>
</evidence>